<dbReference type="PROSITE" id="PS00061">
    <property type="entry name" value="ADH_SHORT"/>
    <property type="match status" value="1"/>
</dbReference>
<dbReference type="RefSeq" id="WP_194214513.1">
    <property type="nucleotide sequence ID" value="NZ_CP061205.1"/>
</dbReference>
<dbReference type="PRINTS" id="PR00080">
    <property type="entry name" value="SDRFAMILY"/>
</dbReference>
<proteinExistence type="predicted"/>
<dbReference type="EMBL" id="JBHRSL010000028">
    <property type="protein sequence ID" value="MFC3053663.1"/>
    <property type="molecule type" value="Genomic_DNA"/>
</dbReference>
<organism evidence="1 2">
    <name type="scientific">Kordiimonas pumila</name>
    <dbReference type="NCBI Taxonomy" id="2161677"/>
    <lineage>
        <taxon>Bacteria</taxon>
        <taxon>Pseudomonadati</taxon>
        <taxon>Pseudomonadota</taxon>
        <taxon>Alphaproteobacteria</taxon>
        <taxon>Kordiimonadales</taxon>
        <taxon>Kordiimonadaceae</taxon>
        <taxon>Kordiimonas</taxon>
    </lineage>
</organism>
<gene>
    <name evidence="1" type="ORF">ACFOKA_17315</name>
</gene>
<dbReference type="EC" id="1.1.1.-" evidence="1"/>
<dbReference type="GO" id="GO:0016491">
    <property type="term" value="F:oxidoreductase activity"/>
    <property type="evidence" value="ECO:0007669"/>
    <property type="project" value="UniProtKB-KW"/>
</dbReference>
<dbReference type="Proteomes" id="UP001595444">
    <property type="component" value="Unassembled WGS sequence"/>
</dbReference>
<reference evidence="2" key="1">
    <citation type="journal article" date="2019" name="Int. J. Syst. Evol. Microbiol.">
        <title>The Global Catalogue of Microorganisms (GCM) 10K type strain sequencing project: providing services to taxonomists for standard genome sequencing and annotation.</title>
        <authorList>
            <consortium name="The Broad Institute Genomics Platform"/>
            <consortium name="The Broad Institute Genome Sequencing Center for Infectious Disease"/>
            <person name="Wu L."/>
            <person name="Ma J."/>
        </authorList>
    </citation>
    <scope>NUCLEOTIDE SEQUENCE [LARGE SCALE GENOMIC DNA]</scope>
    <source>
        <strain evidence="2">KCTC 62164</strain>
    </source>
</reference>
<protein>
    <submittedName>
        <fullName evidence="1">SDR family NAD(P)-dependent oxidoreductase</fullName>
        <ecNumber evidence="1">1.1.1.-</ecNumber>
    </submittedName>
</protein>
<dbReference type="CDD" id="cd05233">
    <property type="entry name" value="SDR_c"/>
    <property type="match status" value="1"/>
</dbReference>
<accession>A0ABV7D8X3</accession>
<comment type="caution">
    <text evidence="1">The sequence shown here is derived from an EMBL/GenBank/DDBJ whole genome shotgun (WGS) entry which is preliminary data.</text>
</comment>
<dbReference type="InterPro" id="IPR020904">
    <property type="entry name" value="Sc_DH/Rdtase_CS"/>
</dbReference>
<keyword evidence="2" id="KW-1185">Reference proteome</keyword>
<dbReference type="InterPro" id="IPR002347">
    <property type="entry name" value="SDR_fam"/>
</dbReference>
<sequence length="242" mass="25420">MTKVVLITGASSGIGKAAAIAFAEAGYSVAAAGRNQSALDGLAKQHPNVLHPFISDLDGPHACNLLVEACLKQFGRLDALVNNAGILERANAEETSDRLWRNTMSVNLDVPFYLSRAAIPHLKKTRGRIINISSDWGINAGKRAVAYCVSKSGLIMLTKTMAKDYAADGVTVNAVCPGDVLTPMLEKEAAEQNANIQDWHARSPTGRLTEVHDIAAAILYLASGAAAQITGTTLLVDGGANA</sequence>
<dbReference type="PRINTS" id="PR00081">
    <property type="entry name" value="GDHRDH"/>
</dbReference>
<keyword evidence="1" id="KW-0560">Oxidoreductase</keyword>
<evidence type="ECO:0000313" key="1">
    <source>
        <dbReference type="EMBL" id="MFC3053663.1"/>
    </source>
</evidence>
<dbReference type="SUPFAM" id="SSF51735">
    <property type="entry name" value="NAD(P)-binding Rossmann-fold domains"/>
    <property type="match status" value="1"/>
</dbReference>
<dbReference type="PANTHER" id="PTHR43975">
    <property type="entry name" value="ZGC:101858"/>
    <property type="match status" value="1"/>
</dbReference>
<dbReference type="PANTHER" id="PTHR43975:SF2">
    <property type="entry name" value="EG:BACR7A4.14 PROTEIN-RELATED"/>
    <property type="match status" value="1"/>
</dbReference>
<dbReference type="Pfam" id="PF13561">
    <property type="entry name" value="adh_short_C2"/>
    <property type="match status" value="1"/>
</dbReference>
<dbReference type="InterPro" id="IPR036291">
    <property type="entry name" value="NAD(P)-bd_dom_sf"/>
</dbReference>
<dbReference type="Gene3D" id="3.40.50.720">
    <property type="entry name" value="NAD(P)-binding Rossmann-like Domain"/>
    <property type="match status" value="1"/>
</dbReference>
<evidence type="ECO:0000313" key="2">
    <source>
        <dbReference type="Proteomes" id="UP001595444"/>
    </source>
</evidence>
<name>A0ABV7D8X3_9PROT</name>